<keyword evidence="2" id="KW-1185">Reference proteome</keyword>
<evidence type="ECO:0000313" key="1">
    <source>
        <dbReference type="EMBL" id="CAK9134389.1"/>
    </source>
</evidence>
<evidence type="ECO:0000313" key="2">
    <source>
        <dbReference type="Proteomes" id="UP001642360"/>
    </source>
</evidence>
<comment type="caution">
    <text evidence="1">The sequence shown here is derived from an EMBL/GenBank/DDBJ whole genome shotgun (WGS) entry which is preliminary data.</text>
</comment>
<sequence length="128" mass="14888">MFSWFSDTNYLNRFFLCSTLMFKWMSNKTSMGILELNHIHLPILLLLKCSSRSEGRGNECLQLTVPYNPCGCSREFLRTSSWSAYSVDEELNIARLVQGFFLEPNYLQQSFPALDPRLKLHLHEQTSS</sequence>
<dbReference type="AlphaFoldDB" id="A0ABC8QNX4"/>
<dbReference type="EMBL" id="CAUOFW020000447">
    <property type="protein sequence ID" value="CAK9134389.1"/>
    <property type="molecule type" value="Genomic_DNA"/>
</dbReference>
<proteinExistence type="predicted"/>
<name>A0ABC8QNX4_9AQUA</name>
<organism evidence="1 2">
    <name type="scientific">Ilex paraguariensis</name>
    <name type="common">yerba mate</name>
    <dbReference type="NCBI Taxonomy" id="185542"/>
    <lineage>
        <taxon>Eukaryota</taxon>
        <taxon>Viridiplantae</taxon>
        <taxon>Streptophyta</taxon>
        <taxon>Embryophyta</taxon>
        <taxon>Tracheophyta</taxon>
        <taxon>Spermatophyta</taxon>
        <taxon>Magnoliopsida</taxon>
        <taxon>eudicotyledons</taxon>
        <taxon>Gunneridae</taxon>
        <taxon>Pentapetalae</taxon>
        <taxon>asterids</taxon>
        <taxon>campanulids</taxon>
        <taxon>Aquifoliales</taxon>
        <taxon>Aquifoliaceae</taxon>
        <taxon>Ilex</taxon>
    </lineage>
</organism>
<reference evidence="1 2" key="1">
    <citation type="submission" date="2024-02" db="EMBL/GenBank/DDBJ databases">
        <authorList>
            <person name="Vignale AGUSTIN F."/>
            <person name="Sosa J E."/>
            <person name="Modenutti C."/>
        </authorList>
    </citation>
    <scope>NUCLEOTIDE SEQUENCE [LARGE SCALE GENOMIC DNA]</scope>
</reference>
<gene>
    <name evidence="1" type="ORF">ILEXP_LOCUS1323</name>
</gene>
<dbReference type="Proteomes" id="UP001642360">
    <property type="component" value="Unassembled WGS sequence"/>
</dbReference>
<accession>A0ABC8QNX4</accession>
<protein>
    <submittedName>
        <fullName evidence="1">Uncharacterized protein</fullName>
    </submittedName>
</protein>